<organism evidence="9">
    <name type="scientific">Cyprideis torosa</name>
    <dbReference type="NCBI Taxonomy" id="163714"/>
    <lineage>
        <taxon>Eukaryota</taxon>
        <taxon>Metazoa</taxon>
        <taxon>Ecdysozoa</taxon>
        <taxon>Arthropoda</taxon>
        <taxon>Crustacea</taxon>
        <taxon>Oligostraca</taxon>
        <taxon>Ostracoda</taxon>
        <taxon>Podocopa</taxon>
        <taxon>Podocopida</taxon>
        <taxon>Cytherocopina</taxon>
        <taxon>Cytheroidea</taxon>
        <taxon>Cytherideidae</taxon>
        <taxon>Cyprideis</taxon>
    </lineage>
</organism>
<dbReference type="InterPro" id="IPR003903">
    <property type="entry name" value="UIM_dom"/>
</dbReference>
<evidence type="ECO:0000256" key="2">
    <source>
        <dbReference type="ARBA" id="ARBA00009889"/>
    </source>
</evidence>
<dbReference type="PROSITE" id="PS51194">
    <property type="entry name" value="HELICASE_CTER"/>
    <property type="match status" value="1"/>
</dbReference>
<dbReference type="Gene3D" id="1.20.1320.20">
    <property type="entry name" value="hef helicase domain"/>
    <property type="match status" value="1"/>
</dbReference>
<dbReference type="FunFam" id="3.40.50.300:FF:000861">
    <property type="entry name" value="Fanconi anemia, complementation group M"/>
    <property type="match status" value="1"/>
</dbReference>
<dbReference type="CDD" id="cd12091">
    <property type="entry name" value="FANCM_ID"/>
    <property type="match status" value="1"/>
</dbReference>
<evidence type="ECO:0000256" key="3">
    <source>
        <dbReference type="ARBA" id="ARBA00022741"/>
    </source>
</evidence>
<evidence type="ECO:0000313" key="9">
    <source>
        <dbReference type="EMBL" id="CAD7229647.1"/>
    </source>
</evidence>
<dbReference type="GO" id="GO:0005524">
    <property type="term" value="F:ATP binding"/>
    <property type="evidence" value="ECO:0007669"/>
    <property type="project" value="UniProtKB-KW"/>
</dbReference>
<dbReference type="InterPro" id="IPR006935">
    <property type="entry name" value="Helicase/UvrB_N"/>
</dbReference>
<dbReference type="GO" id="GO:0000400">
    <property type="term" value="F:four-way junction DNA binding"/>
    <property type="evidence" value="ECO:0007669"/>
    <property type="project" value="TreeGrafter"/>
</dbReference>
<dbReference type="GO" id="GO:0045003">
    <property type="term" value="P:double-strand break repair via synthesis-dependent strand annealing"/>
    <property type="evidence" value="ECO:0007669"/>
    <property type="project" value="TreeGrafter"/>
</dbReference>
<dbReference type="CDD" id="cd18033">
    <property type="entry name" value="DEXDc_FANCM"/>
    <property type="match status" value="1"/>
</dbReference>
<proteinExistence type="inferred from homology"/>
<dbReference type="InterPro" id="IPR001650">
    <property type="entry name" value="Helicase_C-like"/>
</dbReference>
<dbReference type="GO" id="GO:0036297">
    <property type="term" value="P:interstrand cross-link repair"/>
    <property type="evidence" value="ECO:0007669"/>
    <property type="project" value="TreeGrafter"/>
</dbReference>
<keyword evidence="7" id="KW-0539">Nucleus</keyword>
<dbReference type="SMART" id="SM00490">
    <property type="entry name" value="HELICc"/>
    <property type="match status" value="1"/>
</dbReference>
<evidence type="ECO:0000256" key="6">
    <source>
        <dbReference type="ARBA" id="ARBA00022840"/>
    </source>
</evidence>
<dbReference type="PANTHER" id="PTHR14025">
    <property type="entry name" value="FANCONI ANEMIA GROUP M FANCM FAMILY MEMBER"/>
    <property type="match status" value="1"/>
</dbReference>
<dbReference type="Pfam" id="PF00271">
    <property type="entry name" value="Helicase_C"/>
    <property type="match status" value="1"/>
</dbReference>
<keyword evidence="5" id="KW-0347">Helicase</keyword>
<dbReference type="GO" id="GO:0043138">
    <property type="term" value="F:3'-5' DNA helicase activity"/>
    <property type="evidence" value="ECO:0007669"/>
    <property type="project" value="InterPro"/>
</dbReference>
<evidence type="ECO:0008006" key="10">
    <source>
        <dbReference type="Google" id="ProtNLM"/>
    </source>
</evidence>
<keyword evidence="6" id="KW-0067">ATP-binding</keyword>
<dbReference type="SUPFAM" id="SSF52540">
    <property type="entry name" value="P-loop containing nucleoside triphosphate hydrolases"/>
    <property type="match status" value="1"/>
</dbReference>
<dbReference type="InterPro" id="IPR014001">
    <property type="entry name" value="Helicase_ATP-bd"/>
</dbReference>
<evidence type="ECO:0000256" key="8">
    <source>
        <dbReference type="SAM" id="MobiDB-lite"/>
    </source>
</evidence>
<keyword evidence="3" id="KW-0547">Nucleotide-binding</keyword>
<dbReference type="InterPro" id="IPR039686">
    <property type="entry name" value="FANCM/Mph1-like_ID"/>
</dbReference>
<dbReference type="PROSITE" id="PS50330">
    <property type="entry name" value="UIM"/>
    <property type="match status" value="1"/>
</dbReference>
<name>A0A7R8WDG2_9CRUS</name>
<dbReference type="EMBL" id="OB662196">
    <property type="protein sequence ID" value="CAD7229647.1"/>
    <property type="molecule type" value="Genomic_DNA"/>
</dbReference>
<dbReference type="CDD" id="cd18801">
    <property type="entry name" value="SF2_C_FANCM_Hef"/>
    <property type="match status" value="1"/>
</dbReference>
<feature type="region of interest" description="Disordered" evidence="8">
    <location>
        <begin position="811"/>
        <end position="834"/>
    </location>
</feature>
<feature type="region of interest" description="Disordered" evidence="8">
    <location>
        <begin position="11"/>
        <end position="44"/>
    </location>
</feature>
<dbReference type="OrthoDB" id="6513042at2759"/>
<dbReference type="Pfam" id="PF04851">
    <property type="entry name" value="ResIII"/>
    <property type="match status" value="1"/>
</dbReference>
<feature type="compositionally biased region" description="Basic and acidic residues" evidence="8">
    <location>
        <begin position="824"/>
        <end position="834"/>
    </location>
</feature>
<evidence type="ECO:0000256" key="5">
    <source>
        <dbReference type="ARBA" id="ARBA00022806"/>
    </source>
</evidence>
<evidence type="ECO:0000256" key="7">
    <source>
        <dbReference type="ARBA" id="ARBA00023242"/>
    </source>
</evidence>
<dbReference type="AlphaFoldDB" id="A0A7R8WDG2"/>
<dbReference type="SMART" id="SM00487">
    <property type="entry name" value="DEXDc"/>
    <property type="match status" value="1"/>
</dbReference>
<accession>A0A7R8WDG2</accession>
<reference evidence="9" key="1">
    <citation type="submission" date="2020-11" db="EMBL/GenBank/DDBJ databases">
        <authorList>
            <person name="Tran Van P."/>
        </authorList>
    </citation>
    <scope>NUCLEOTIDE SEQUENCE</scope>
</reference>
<protein>
    <recommendedName>
        <fullName evidence="10">Fanconi anemia group M protein</fullName>
    </recommendedName>
</protein>
<keyword evidence="4" id="KW-0378">Hydrolase</keyword>
<dbReference type="InterPro" id="IPR027417">
    <property type="entry name" value="P-loop_NTPase"/>
</dbReference>
<evidence type="ECO:0000256" key="4">
    <source>
        <dbReference type="ARBA" id="ARBA00022801"/>
    </source>
</evidence>
<comment type="subcellular location">
    <subcellularLocation>
        <location evidence="1">Nucleus</location>
    </subcellularLocation>
</comment>
<dbReference type="GO" id="GO:0009378">
    <property type="term" value="F:four-way junction helicase activity"/>
    <property type="evidence" value="ECO:0007669"/>
    <property type="project" value="TreeGrafter"/>
</dbReference>
<dbReference type="PANTHER" id="PTHR14025:SF20">
    <property type="entry name" value="FANCONI ANEMIA GROUP M PROTEIN"/>
    <property type="match status" value="1"/>
</dbReference>
<evidence type="ECO:0000256" key="1">
    <source>
        <dbReference type="ARBA" id="ARBA00004123"/>
    </source>
</evidence>
<dbReference type="GO" id="GO:0005634">
    <property type="term" value="C:nucleus"/>
    <property type="evidence" value="ECO:0007669"/>
    <property type="project" value="UniProtKB-SubCell"/>
</dbReference>
<comment type="similarity">
    <text evidence="2">Belongs to the DEAD box helicase family. DEAH subfamily. FANCM sub-subfamily.</text>
</comment>
<dbReference type="Gene3D" id="3.40.50.300">
    <property type="entry name" value="P-loop containing nucleotide triphosphate hydrolases"/>
    <property type="match status" value="2"/>
</dbReference>
<dbReference type="InterPro" id="IPR044749">
    <property type="entry name" value="FANCM_DEXDc"/>
</dbReference>
<feature type="compositionally biased region" description="Polar residues" evidence="8">
    <location>
        <begin position="813"/>
        <end position="823"/>
    </location>
</feature>
<sequence length="834" mass="93814">MSRIQSKLDRFFLKNGTGPGVRSVPPPTRPATASNSSPGEDDDDAILARALEESEKEYLKSIEGKSLPRKDTNDELEKLDLSISALDHQMKAKSATPAPKNFNGFDMEAGRTWIYPTNYPMRDYQFSICRAALFENTLVSLPTGLGKTFIAAVVMYNFYRWYPGGKVIFMAHTRPLVAQQIEACFNIMGIPQSESAEITGSWLVKLRQQAWKDKRVFFVTPQVLNNDVTRGTFDAASIKCLVIDEAHKALKRHAYCEVVKKIREKTENFRILALSATPGSELKSVTEVLKNLLISHIELRGEDSIDVARYTHKRSVEKIVVKLEGEIGEIVEKFYRILKYFSRRLIEQRLVHARTEKALSQFSLVNARETFRKFPPPGMPPYMVGAIEGDFAICISLCHALELLTAHGLRPFFNFLVSTFEDPGKSSGKSKAEVVKFPEFAELMDNLRGKFAPGKPFQLGHPKMSHLRDIVVGHFQKAGSEPTRAMIFCQYRDTVQDVTEMLHFYQPLVRPMAFVGQSVAGSGKGRVTQKEQLRVVKEFSEGGYNVLIATCVGEEGLDIQDVDLIICYDSHKSPVRLVQRMGRTGRKREGKIVMLVTEGKEENSYNQSLFKRKNIAKEIVQGEKLRPFLYQLNPRMIPDQLNPVCVKQEMDVGKYNSVLAKVGSKKKPTLVSSLSNTSIDNLIKAQGEREANALLQQVYLSHEENEEMRRYFPFSSKPRLNLQRYGLGATLSEVGSSPLSNYTVWQTTPSTRVNLKESSSLSSTLVKALRAIEINSGSQTQGDLYGDEMKMYLNMDDVLLTGDEQKLDEKVSLKQQGDATTSAEGRKCVPEEMS</sequence>
<dbReference type="PROSITE" id="PS51192">
    <property type="entry name" value="HELICASE_ATP_BIND_1"/>
    <property type="match status" value="1"/>
</dbReference>
<gene>
    <name evidence="9" type="ORF">CTOB1V02_LOCUS7516</name>
</gene>
<dbReference type="GO" id="GO:0016787">
    <property type="term" value="F:hydrolase activity"/>
    <property type="evidence" value="ECO:0007669"/>
    <property type="project" value="UniProtKB-KW"/>
</dbReference>